<dbReference type="PANTHER" id="PTHR30537">
    <property type="entry name" value="HTH-TYPE TRANSCRIPTIONAL REGULATOR"/>
    <property type="match status" value="1"/>
</dbReference>
<dbReference type="PANTHER" id="PTHR30537:SF58">
    <property type="entry name" value="HTH-TYPE TRANSCRIPTIONAL REGULATOR PERR"/>
    <property type="match status" value="1"/>
</dbReference>
<keyword evidence="4" id="KW-0804">Transcription</keyword>
<dbReference type="CDD" id="cd08432">
    <property type="entry name" value="PBP2_GcdR_TrpI_HvrB_AmpR_like"/>
    <property type="match status" value="1"/>
</dbReference>
<dbReference type="InterPro" id="IPR005119">
    <property type="entry name" value="LysR_subst-bd"/>
</dbReference>
<dbReference type="InterPro" id="IPR058163">
    <property type="entry name" value="LysR-type_TF_proteobact-type"/>
</dbReference>
<dbReference type="Gene3D" id="1.10.10.10">
    <property type="entry name" value="Winged helix-like DNA-binding domain superfamily/Winged helix DNA-binding domain"/>
    <property type="match status" value="1"/>
</dbReference>
<keyword evidence="2" id="KW-0805">Transcription regulation</keyword>
<evidence type="ECO:0000256" key="4">
    <source>
        <dbReference type="ARBA" id="ARBA00023163"/>
    </source>
</evidence>
<evidence type="ECO:0000256" key="1">
    <source>
        <dbReference type="ARBA" id="ARBA00009437"/>
    </source>
</evidence>
<dbReference type="SUPFAM" id="SSF53850">
    <property type="entry name" value="Periplasmic binding protein-like II"/>
    <property type="match status" value="1"/>
</dbReference>
<sequence>MALRPTMRGLTAFEAVMRTGTFAAAADELNLTASAVSYRIKALEEFLGVALFSRVHRHARPTDAGQHYYRHIGRAFEEIERATRDIMATGRHDILFVHSAPTFATQWLMPRLSNFFIDNPDLDVRVTATPEPADPERDDIDIDIRYGRRHRPGMIATPLCRETVLPLASSEISRPYDGDVMATLRQMTLIHSTQCLVQWRDWLAQYAPKSDLALVRGPKFDRSFLSIGTAREGLGVCLESSLLAYPELARGQLYPVAGVRGIEIVGHYLAVPRAKLDSAKVARFRAWLRDELDKAGDWITPLLDH</sequence>
<dbReference type="InterPro" id="IPR000847">
    <property type="entry name" value="LysR_HTH_N"/>
</dbReference>
<proteinExistence type="inferred from homology"/>
<dbReference type="Pfam" id="PF03466">
    <property type="entry name" value="LysR_substrate"/>
    <property type="match status" value="1"/>
</dbReference>
<dbReference type="RefSeq" id="WP_200341912.1">
    <property type="nucleotide sequence ID" value="NZ_NRRL01000053.1"/>
</dbReference>
<dbReference type="PROSITE" id="PS50931">
    <property type="entry name" value="HTH_LYSR"/>
    <property type="match status" value="1"/>
</dbReference>
<dbReference type="InterPro" id="IPR036388">
    <property type="entry name" value="WH-like_DNA-bd_sf"/>
</dbReference>
<dbReference type="EMBL" id="NRRL01000053">
    <property type="protein sequence ID" value="MBK1669580.1"/>
    <property type="molecule type" value="Genomic_DNA"/>
</dbReference>
<evidence type="ECO:0000259" key="5">
    <source>
        <dbReference type="PROSITE" id="PS50931"/>
    </source>
</evidence>
<feature type="domain" description="HTH lysR-type" evidence="5">
    <location>
        <begin position="5"/>
        <end position="62"/>
    </location>
</feature>
<dbReference type="PRINTS" id="PR00039">
    <property type="entry name" value="HTHLYSR"/>
</dbReference>
<protein>
    <recommendedName>
        <fullName evidence="5">HTH lysR-type domain-containing protein</fullName>
    </recommendedName>
</protein>
<evidence type="ECO:0000256" key="3">
    <source>
        <dbReference type="ARBA" id="ARBA00023125"/>
    </source>
</evidence>
<dbReference type="SUPFAM" id="SSF46785">
    <property type="entry name" value="Winged helix' DNA-binding domain"/>
    <property type="match status" value="1"/>
</dbReference>
<keyword evidence="7" id="KW-1185">Reference proteome</keyword>
<dbReference type="Pfam" id="PF00126">
    <property type="entry name" value="HTH_1"/>
    <property type="match status" value="1"/>
</dbReference>
<gene>
    <name evidence="6" type="ORF">CKO28_16190</name>
</gene>
<dbReference type="Gene3D" id="3.40.190.10">
    <property type="entry name" value="Periplasmic binding protein-like II"/>
    <property type="match status" value="2"/>
</dbReference>
<evidence type="ECO:0000256" key="2">
    <source>
        <dbReference type="ARBA" id="ARBA00023015"/>
    </source>
</evidence>
<name>A0ABS1DGJ2_9PROT</name>
<accession>A0ABS1DGJ2</accession>
<evidence type="ECO:0000313" key="6">
    <source>
        <dbReference type="EMBL" id="MBK1669580.1"/>
    </source>
</evidence>
<evidence type="ECO:0000313" key="7">
    <source>
        <dbReference type="Proteomes" id="UP001296873"/>
    </source>
</evidence>
<reference evidence="6 7" key="1">
    <citation type="journal article" date="2020" name="Microorganisms">
        <title>Osmotic Adaptation and Compatible Solute Biosynthesis of Phototrophic Bacteria as Revealed from Genome Analyses.</title>
        <authorList>
            <person name="Imhoff J.F."/>
            <person name="Rahn T."/>
            <person name="Kunzel S."/>
            <person name="Keller A."/>
            <person name="Neulinger S.C."/>
        </authorList>
    </citation>
    <scope>NUCLEOTIDE SEQUENCE [LARGE SCALE GENOMIC DNA]</scope>
    <source>
        <strain evidence="6 7">DSM 9895</strain>
    </source>
</reference>
<dbReference type="InterPro" id="IPR036390">
    <property type="entry name" value="WH_DNA-bd_sf"/>
</dbReference>
<dbReference type="Proteomes" id="UP001296873">
    <property type="component" value="Unassembled WGS sequence"/>
</dbReference>
<organism evidence="6 7">
    <name type="scientific">Rhodovibrio sodomensis</name>
    <dbReference type="NCBI Taxonomy" id="1088"/>
    <lineage>
        <taxon>Bacteria</taxon>
        <taxon>Pseudomonadati</taxon>
        <taxon>Pseudomonadota</taxon>
        <taxon>Alphaproteobacteria</taxon>
        <taxon>Rhodospirillales</taxon>
        <taxon>Rhodovibrionaceae</taxon>
        <taxon>Rhodovibrio</taxon>
    </lineage>
</organism>
<keyword evidence="3" id="KW-0238">DNA-binding</keyword>
<comment type="caution">
    <text evidence="6">The sequence shown here is derived from an EMBL/GenBank/DDBJ whole genome shotgun (WGS) entry which is preliminary data.</text>
</comment>
<comment type="similarity">
    <text evidence="1">Belongs to the LysR transcriptional regulatory family.</text>
</comment>